<feature type="compositionally biased region" description="Basic and acidic residues" evidence="4">
    <location>
        <begin position="51"/>
        <end position="62"/>
    </location>
</feature>
<feature type="compositionally biased region" description="Acidic residues" evidence="4">
    <location>
        <begin position="546"/>
        <end position="555"/>
    </location>
</feature>
<evidence type="ECO:0000256" key="3">
    <source>
        <dbReference type="ARBA" id="ARBA00023242"/>
    </source>
</evidence>
<organism evidence="6 7">
    <name type="scientific">Cronartium quercuum f. sp. fusiforme G11</name>
    <dbReference type="NCBI Taxonomy" id="708437"/>
    <lineage>
        <taxon>Eukaryota</taxon>
        <taxon>Fungi</taxon>
        <taxon>Dikarya</taxon>
        <taxon>Basidiomycota</taxon>
        <taxon>Pucciniomycotina</taxon>
        <taxon>Pucciniomycetes</taxon>
        <taxon>Pucciniales</taxon>
        <taxon>Coleosporiaceae</taxon>
        <taxon>Cronartium</taxon>
    </lineage>
</organism>
<dbReference type="OrthoDB" id="1924577at2759"/>
<dbReference type="GO" id="GO:0000462">
    <property type="term" value="P:maturation of SSU-rRNA from tricistronic rRNA transcript (SSU-rRNA, 5.8S rRNA, LSU-rRNA)"/>
    <property type="evidence" value="ECO:0007669"/>
    <property type="project" value="TreeGrafter"/>
</dbReference>
<protein>
    <recommendedName>
        <fullName evidence="5">Sas10 C-terminal domain-containing protein</fullName>
    </recommendedName>
</protein>
<dbReference type="PANTHER" id="PTHR13237">
    <property type="entry name" value="SOMETHING ABOUT SILENCING PROTEIN 10-RELATED"/>
    <property type="match status" value="1"/>
</dbReference>
<name>A0A9P6TBY6_9BASI</name>
<evidence type="ECO:0000256" key="2">
    <source>
        <dbReference type="ARBA" id="ARBA00010979"/>
    </source>
</evidence>
<accession>A0A9P6TBY6</accession>
<feature type="compositionally biased region" description="Basic residues" evidence="4">
    <location>
        <begin position="626"/>
        <end position="643"/>
    </location>
</feature>
<comment type="caution">
    <text evidence="6">The sequence shown here is derived from an EMBL/GenBank/DDBJ whole genome shotgun (WGS) entry which is preliminary data.</text>
</comment>
<reference evidence="6" key="1">
    <citation type="submission" date="2013-11" db="EMBL/GenBank/DDBJ databases">
        <title>Genome sequence of the fusiform rust pathogen reveals effectors for host alternation and coevolution with pine.</title>
        <authorList>
            <consortium name="DOE Joint Genome Institute"/>
            <person name="Smith K."/>
            <person name="Pendleton A."/>
            <person name="Kubisiak T."/>
            <person name="Anderson C."/>
            <person name="Salamov A."/>
            <person name="Aerts A."/>
            <person name="Riley R."/>
            <person name="Clum A."/>
            <person name="Lindquist E."/>
            <person name="Ence D."/>
            <person name="Campbell M."/>
            <person name="Kronenberg Z."/>
            <person name="Feau N."/>
            <person name="Dhillon B."/>
            <person name="Hamelin R."/>
            <person name="Burleigh J."/>
            <person name="Smith J."/>
            <person name="Yandell M."/>
            <person name="Nelson C."/>
            <person name="Grigoriev I."/>
            <person name="Davis J."/>
        </authorList>
    </citation>
    <scope>NUCLEOTIDE SEQUENCE</scope>
    <source>
        <strain evidence="6">G11</strain>
    </source>
</reference>
<comment type="similarity">
    <text evidence="2">Belongs to the SAS10 family.</text>
</comment>
<feature type="compositionally biased region" description="Basic and acidic residues" evidence="4">
    <location>
        <begin position="528"/>
        <end position="544"/>
    </location>
</feature>
<feature type="region of interest" description="Disordered" evidence="4">
    <location>
        <begin position="504"/>
        <end position="568"/>
    </location>
</feature>
<gene>
    <name evidence="6" type="ORF">CROQUDRAFT_43831</name>
</gene>
<evidence type="ECO:0000313" key="6">
    <source>
        <dbReference type="EMBL" id="KAG0146767.1"/>
    </source>
</evidence>
<feature type="region of interest" description="Disordered" evidence="4">
    <location>
        <begin position="587"/>
        <end position="689"/>
    </location>
</feature>
<dbReference type="EMBL" id="MU167256">
    <property type="protein sequence ID" value="KAG0146767.1"/>
    <property type="molecule type" value="Genomic_DNA"/>
</dbReference>
<dbReference type="GO" id="GO:0032040">
    <property type="term" value="C:small-subunit processome"/>
    <property type="evidence" value="ECO:0007669"/>
    <property type="project" value="TreeGrafter"/>
</dbReference>
<dbReference type="Pfam" id="PF09368">
    <property type="entry name" value="Sas10"/>
    <property type="match status" value="1"/>
</dbReference>
<sequence length="689" mass="77575">MAQNVRPLSDGYFDTKKSRIKALNDWNDEDMQDDEDQFLAGNDQVLFDDTTSNRDLEHDLDIPRQLLEIDSENEEDTSEEDLEMDEPAPRVFKQRKSKPIVDNTQKGRFGKASTVGLLDESDGSDIADDQDQESKSSEFENGTASEGSEDEVWKSYHVKSGPTKKSRKRIPQDPESKAEEATRRQLELDEVKRLQVKARSKLIRSDFISYLDYASDSEVAEPQVTPEENAIDLLQFSSQKFESEPEAIALMLKTKPEVLALVNDYQRNLVTLAELKADVLGAIQANSDPEQNVFNQAIGCLQYHVLSTYLSTAAFYLHLSLKTSSTTTPVMGEVMKALVELRTTLNNMDDNGLTGDSLDEELEDMSNLIRGYEGDSLSHKFAQELKALQDDNEDEVQSSSRKVAKKSKRVTEGLPRSALTTAQQSSTKKKKRKRAAREPKIEDPNLALSSLPERPSLNSLTFPDDSNDNDFLEATSLTSSEAREKMNGKRDLRFYTAKIDAKGKRREKAIRGLDGTATGDSDLPYQTKESRRREFLQNQDHGEMDGSGEDEEGFDVDSSFAQDNDPDQSMDYYETVKELKESAKIAKKAKYDEERLAERNALSTEGETGSGPRQATRQILKNKGLTPKRAKVNRNPRVKKRLRFEKANKKISSQRPTYKSDLASKSREMNGYSGERSGVKVGIVKSRKL</sequence>
<feature type="compositionally biased region" description="Basic and acidic residues" evidence="4">
    <location>
        <begin position="170"/>
        <end position="184"/>
    </location>
</feature>
<feature type="compositionally biased region" description="Polar residues" evidence="4">
    <location>
        <begin position="601"/>
        <end position="619"/>
    </location>
</feature>
<dbReference type="Proteomes" id="UP000886653">
    <property type="component" value="Unassembled WGS sequence"/>
</dbReference>
<proteinExistence type="inferred from homology"/>
<evidence type="ECO:0000313" key="7">
    <source>
        <dbReference type="Proteomes" id="UP000886653"/>
    </source>
</evidence>
<keyword evidence="3" id="KW-0539">Nucleus</keyword>
<feature type="domain" description="Sas10 C-terminal" evidence="5">
    <location>
        <begin position="611"/>
        <end position="689"/>
    </location>
</feature>
<evidence type="ECO:0000256" key="4">
    <source>
        <dbReference type="SAM" id="MobiDB-lite"/>
    </source>
</evidence>
<evidence type="ECO:0000259" key="5">
    <source>
        <dbReference type="Pfam" id="PF09368"/>
    </source>
</evidence>
<keyword evidence="7" id="KW-1185">Reference proteome</keyword>
<feature type="region of interest" description="Disordered" evidence="4">
    <location>
        <begin position="389"/>
        <end position="487"/>
    </location>
</feature>
<dbReference type="PANTHER" id="PTHR13237:SF8">
    <property type="entry name" value="SOMETHING ABOUT SILENCING PROTEIN 10"/>
    <property type="match status" value="1"/>
</dbReference>
<feature type="compositionally biased region" description="Basic and acidic residues" evidence="4">
    <location>
        <begin position="587"/>
        <end position="598"/>
    </location>
</feature>
<feature type="compositionally biased region" description="Acidic residues" evidence="4">
    <location>
        <begin position="69"/>
        <end position="86"/>
    </location>
</feature>
<feature type="compositionally biased region" description="Acidic residues" evidence="4">
    <location>
        <begin position="119"/>
        <end position="131"/>
    </location>
</feature>
<comment type="subcellular location">
    <subcellularLocation>
        <location evidence="1">Nucleus</location>
    </subcellularLocation>
</comment>
<feature type="region of interest" description="Disordered" evidence="4">
    <location>
        <begin position="50"/>
        <end position="184"/>
    </location>
</feature>
<dbReference type="AlphaFoldDB" id="A0A9P6TBY6"/>
<dbReference type="InterPro" id="IPR018972">
    <property type="entry name" value="Sas10_C_dom"/>
</dbReference>
<evidence type="ECO:0000256" key="1">
    <source>
        <dbReference type="ARBA" id="ARBA00004123"/>
    </source>
</evidence>